<dbReference type="AlphaFoldDB" id="H2ZQF7"/>
<reference evidence="3" key="1">
    <citation type="submission" date="2003-08" db="EMBL/GenBank/DDBJ databases">
        <authorList>
            <person name="Birren B."/>
            <person name="Nusbaum C."/>
            <person name="Abebe A."/>
            <person name="Abouelleil A."/>
            <person name="Adekoya E."/>
            <person name="Ait-zahra M."/>
            <person name="Allen N."/>
            <person name="Allen T."/>
            <person name="An P."/>
            <person name="Anderson M."/>
            <person name="Anderson S."/>
            <person name="Arachchi H."/>
            <person name="Armbruster J."/>
            <person name="Bachantsang P."/>
            <person name="Baldwin J."/>
            <person name="Barry A."/>
            <person name="Bayul T."/>
            <person name="Blitshsteyn B."/>
            <person name="Bloom T."/>
            <person name="Blye J."/>
            <person name="Boguslavskiy L."/>
            <person name="Borowsky M."/>
            <person name="Boukhgalter B."/>
            <person name="Brunache A."/>
            <person name="Butler J."/>
            <person name="Calixte N."/>
            <person name="Calvo S."/>
            <person name="Camarata J."/>
            <person name="Campo K."/>
            <person name="Chang J."/>
            <person name="Cheshatsang Y."/>
            <person name="Citroen M."/>
            <person name="Collymore A."/>
            <person name="Considine T."/>
            <person name="Cook A."/>
            <person name="Cooke P."/>
            <person name="Corum B."/>
            <person name="Cuomo C."/>
            <person name="David R."/>
            <person name="Dawoe T."/>
            <person name="Degray S."/>
            <person name="Dodge S."/>
            <person name="Dooley K."/>
            <person name="Dorje P."/>
            <person name="Dorjee K."/>
            <person name="Dorris L."/>
            <person name="Duffey N."/>
            <person name="Dupes A."/>
            <person name="Elkins T."/>
            <person name="Engels R."/>
            <person name="Erickson J."/>
            <person name="Farina A."/>
            <person name="Faro S."/>
            <person name="Ferreira P."/>
            <person name="Fischer H."/>
            <person name="Fitzgerald M."/>
            <person name="Foley K."/>
            <person name="Gage D."/>
            <person name="Galagan J."/>
            <person name="Gearin G."/>
            <person name="Gnerre S."/>
            <person name="Gnirke A."/>
            <person name="Goyette A."/>
            <person name="Graham J."/>
            <person name="Grandbois E."/>
            <person name="Gyaltsen K."/>
            <person name="Hafez N."/>
            <person name="Hagopian D."/>
            <person name="Hagos B."/>
            <person name="Hall J."/>
            <person name="Hatcher B."/>
            <person name="Heller A."/>
            <person name="Higgins H."/>
            <person name="Honan T."/>
            <person name="Horn A."/>
            <person name="Houde N."/>
            <person name="Hughes L."/>
            <person name="Hulme W."/>
            <person name="Husby E."/>
            <person name="Iliev I."/>
            <person name="Jaffe D."/>
            <person name="Jones C."/>
            <person name="Kamal M."/>
            <person name="Kamat A."/>
            <person name="Kamvysselis M."/>
            <person name="Karlsson E."/>
            <person name="Kells C."/>
            <person name="Kieu A."/>
            <person name="Kisner P."/>
            <person name="Kodira C."/>
            <person name="Kulbokas E."/>
            <person name="Labutti K."/>
            <person name="Lama D."/>
            <person name="Landers T."/>
            <person name="Leger J."/>
            <person name="Levine S."/>
            <person name="Lewis D."/>
            <person name="Lewis T."/>
            <person name="Lindblad-toh K."/>
            <person name="Liu X."/>
            <person name="Lokyitsang T."/>
            <person name="Lokyitsang Y."/>
            <person name="Lucien O."/>
            <person name="Lui A."/>
            <person name="Ma L.J."/>
            <person name="Mabbitt R."/>
            <person name="Macdonald J."/>
            <person name="Maclean C."/>
            <person name="Major J."/>
            <person name="Manning J."/>
            <person name="Marabella R."/>
            <person name="Maru K."/>
            <person name="Matthews C."/>
            <person name="Mauceli E."/>
            <person name="Mccarthy M."/>
            <person name="Mcdonough S."/>
            <person name="Mcghee T."/>
            <person name="Meldrim J."/>
            <person name="Meneus L."/>
            <person name="Mesirov J."/>
            <person name="Mihalev A."/>
            <person name="Mihova T."/>
            <person name="Mikkelsen T."/>
            <person name="Mlenga V."/>
            <person name="Moru K."/>
            <person name="Mozes J."/>
            <person name="Mulrain L."/>
            <person name="Munson G."/>
            <person name="Naylor J."/>
            <person name="Newes C."/>
            <person name="Nguyen C."/>
            <person name="Nguyen N."/>
            <person name="Nguyen T."/>
            <person name="Nicol R."/>
            <person name="Nielsen C."/>
            <person name="Nizzari M."/>
            <person name="Norbu C."/>
            <person name="Norbu N."/>
            <person name="O'donnell P."/>
            <person name="Okoawo O."/>
            <person name="O'leary S."/>
            <person name="Omotosho B."/>
            <person name="O'neill K."/>
            <person name="Osman S."/>
            <person name="Parker S."/>
            <person name="Perrin D."/>
            <person name="Phunkhang P."/>
            <person name="Piqani B."/>
            <person name="Purcell S."/>
            <person name="Rachupka T."/>
            <person name="Ramasamy U."/>
            <person name="Rameau R."/>
            <person name="Ray V."/>
            <person name="Raymond C."/>
            <person name="Retta R."/>
            <person name="Richardson S."/>
            <person name="Rise C."/>
            <person name="Rodriguez J."/>
            <person name="Rogers J."/>
            <person name="Rogov P."/>
            <person name="Rutman M."/>
            <person name="Schupbach R."/>
            <person name="Seaman C."/>
            <person name="Settipalli S."/>
            <person name="Sharpe T."/>
            <person name="Sheridan J."/>
            <person name="Sherpa N."/>
            <person name="Shi J."/>
            <person name="Smirnov S."/>
            <person name="Smith C."/>
            <person name="Sougnez C."/>
            <person name="Spencer B."/>
            <person name="Stalker J."/>
            <person name="Stange-thomann N."/>
            <person name="Stavropoulos S."/>
            <person name="Stetson K."/>
            <person name="Stone C."/>
            <person name="Stone S."/>
            <person name="Stubbs M."/>
            <person name="Talamas J."/>
            <person name="Tchuinga P."/>
            <person name="Tenzing P."/>
            <person name="Tesfaye S."/>
            <person name="Theodore J."/>
            <person name="Thoulutsang Y."/>
            <person name="Topham K."/>
            <person name="Towey S."/>
            <person name="Tsamla T."/>
            <person name="Tsomo N."/>
            <person name="Vallee D."/>
            <person name="Vassiliev H."/>
            <person name="Venkataraman V."/>
            <person name="Vinson J."/>
            <person name="Vo A."/>
            <person name="Wade C."/>
            <person name="Wang S."/>
            <person name="Wangchuk T."/>
            <person name="Wangdi T."/>
            <person name="Whittaker C."/>
            <person name="Wilkinson J."/>
            <person name="Wu Y."/>
            <person name="Wyman D."/>
            <person name="Yadav S."/>
            <person name="Yang S."/>
            <person name="Yang X."/>
            <person name="Yeager S."/>
            <person name="Yee E."/>
            <person name="Young G."/>
            <person name="Zainoun J."/>
            <person name="Zembeck L."/>
            <person name="Zimmer A."/>
            <person name="Zody M."/>
            <person name="Lander E."/>
        </authorList>
    </citation>
    <scope>NUCLEOTIDE SEQUENCE [LARGE SCALE GENOMIC DNA]</scope>
</reference>
<evidence type="ECO:0000313" key="2">
    <source>
        <dbReference type="Ensembl" id="ENSCSAVP00000019823.1"/>
    </source>
</evidence>
<dbReference type="GeneTree" id="ENSGT00940000167261"/>
<sequence length="138" mass="15106">MLSPLDGVADEYKAVPVSRKLDTTVEPRTKSGTSPFDLNISGTTQTSGLSKERVNKTPASSVSSVKLANEKLDNPEQSLVNAISMVESTDPENWAVITDNIFIIRRMAKFHPAVLASKIHDVMLLLCKNVHNLRSQVC</sequence>
<dbReference type="GO" id="GO:0005929">
    <property type="term" value="C:cilium"/>
    <property type="evidence" value="ECO:0007669"/>
    <property type="project" value="TreeGrafter"/>
</dbReference>
<feature type="compositionally biased region" description="Polar residues" evidence="1">
    <location>
        <begin position="57"/>
        <end position="66"/>
    </location>
</feature>
<evidence type="ECO:0000313" key="3">
    <source>
        <dbReference type="Proteomes" id="UP000007875"/>
    </source>
</evidence>
<name>H2ZQF7_CIOSA</name>
<dbReference type="InParanoid" id="H2ZQF7"/>
<dbReference type="Proteomes" id="UP000007875">
    <property type="component" value="Unassembled WGS sequence"/>
</dbReference>
<feature type="region of interest" description="Disordered" evidence="1">
    <location>
        <begin position="23"/>
        <end position="68"/>
    </location>
</feature>
<dbReference type="PANTHER" id="PTHR21567:SF87">
    <property type="entry name" value="CRESCERIN-LIKE PROTEIN CHE-12"/>
    <property type="match status" value="1"/>
</dbReference>
<dbReference type="GO" id="GO:0008017">
    <property type="term" value="F:microtubule binding"/>
    <property type="evidence" value="ECO:0007669"/>
    <property type="project" value="TreeGrafter"/>
</dbReference>
<keyword evidence="3" id="KW-1185">Reference proteome</keyword>
<reference evidence="2" key="2">
    <citation type="submission" date="2025-08" db="UniProtKB">
        <authorList>
            <consortium name="Ensembl"/>
        </authorList>
    </citation>
    <scope>IDENTIFICATION</scope>
</reference>
<dbReference type="GO" id="GO:0005881">
    <property type="term" value="C:cytoplasmic microtubule"/>
    <property type="evidence" value="ECO:0007669"/>
    <property type="project" value="TreeGrafter"/>
</dbReference>
<reference evidence="2" key="3">
    <citation type="submission" date="2025-09" db="UniProtKB">
        <authorList>
            <consortium name="Ensembl"/>
        </authorList>
    </citation>
    <scope>IDENTIFICATION</scope>
</reference>
<evidence type="ECO:0000256" key="1">
    <source>
        <dbReference type="SAM" id="MobiDB-lite"/>
    </source>
</evidence>
<dbReference type="HOGENOM" id="CLU_1859678_0_0_1"/>
<proteinExistence type="predicted"/>
<feature type="compositionally biased region" description="Polar residues" evidence="1">
    <location>
        <begin position="30"/>
        <end position="49"/>
    </location>
</feature>
<dbReference type="GO" id="GO:0000226">
    <property type="term" value="P:microtubule cytoskeleton organization"/>
    <property type="evidence" value="ECO:0007669"/>
    <property type="project" value="TreeGrafter"/>
</dbReference>
<organism evidence="2 3">
    <name type="scientific">Ciona savignyi</name>
    <name type="common">Pacific transparent sea squirt</name>
    <dbReference type="NCBI Taxonomy" id="51511"/>
    <lineage>
        <taxon>Eukaryota</taxon>
        <taxon>Metazoa</taxon>
        <taxon>Chordata</taxon>
        <taxon>Tunicata</taxon>
        <taxon>Ascidiacea</taxon>
        <taxon>Phlebobranchia</taxon>
        <taxon>Cionidae</taxon>
        <taxon>Ciona</taxon>
    </lineage>
</organism>
<protein>
    <submittedName>
        <fullName evidence="2">Uncharacterized protein</fullName>
    </submittedName>
</protein>
<dbReference type="Ensembl" id="ENSCSAVT00000020036.1">
    <property type="protein sequence ID" value="ENSCSAVP00000019823.1"/>
    <property type="gene ID" value="ENSCSAVG00000011641.1"/>
</dbReference>
<accession>H2ZQF7</accession>
<dbReference type="PANTHER" id="PTHR21567">
    <property type="entry name" value="CLASP"/>
    <property type="match status" value="1"/>
</dbReference>